<dbReference type="Gene3D" id="1.20.1560.10">
    <property type="entry name" value="ABC transporter type 1, transmembrane domain"/>
    <property type="match status" value="3"/>
</dbReference>
<evidence type="ECO:0000256" key="11">
    <source>
        <dbReference type="SAM" id="Phobius"/>
    </source>
</evidence>
<feature type="transmembrane region" description="Helical" evidence="11">
    <location>
        <begin position="924"/>
        <end position="946"/>
    </location>
</feature>
<feature type="transmembrane region" description="Helical" evidence="11">
    <location>
        <begin position="398"/>
        <end position="421"/>
    </location>
</feature>
<dbReference type="CDD" id="cd18580">
    <property type="entry name" value="ABC_6TM_ABCC_D2"/>
    <property type="match status" value="1"/>
</dbReference>
<keyword evidence="8 11" id="KW-1133">Transmembrane helix</keyword>
<evidence type="ECO:0000256" key="8">
    <source>
        <dbReference type="ARBA" id="ARBA00022989"/>
    </source>
</evidence>
<dbReference type="Pfam" id="PF00664">
    <property type="entry name" value="ABC_membrane"/>
    <property type="match status" value="2"/>
</dbReference>
<dbReference type="Gene3D" id="3.40.50.300">
    <property type="entry name" value="P-loop containing nucleotide triphosphate hydrolases"/>
    <property type="match status" value="2"/>
</dbReference>
<dbReference type="SMART" id="SM00382">
    <property type="entry name" value="AAA"/>
    <property type="match status" value="1"/>
</dbReference>
<feature type="transmembrane region" description="Helical" evidence="11">
    <location>
        <begin position="6"/>
        <end position="25"/>
    </location>
</feature>
<feature type="domain" description="ABC transporter" evidence="12">
    <location>
        <begin position="494"/>
        <end position="700"/>
    </location>
</feature>
<dbReference type="CDD" id="cd03250">
    <property type="entry name" value="ABCC_MRP_domain1"/>
    <property type="match status" value="1"/>
</dbReference>
<dbReference type="InterPro" id="IPR044746">
    <property type="entry name" value="ABCC_6TM_D1"/>
</dbReference>
<keyword evidence="6" id="KW-0547">Nucleotide-binding</keyword>
<feature type="transmembrane region" description="Helical" evidence="11">
    <location>
        <begin position="840"/>
        <end position="859"/>
    </location>
</feature>
<comment type="similarity">
    <text evidence="2">Belongs to the ABC transporter superfamily. ABCC family. Conjugate transporter (TC 3.A.1.208) subfamily.</text>
</comment>
<dbReference type="Proteomes" id="UP000306102">
    <property type="component" value="Unassembled WGS sequence"/>
</dbReference>
<gene>
    <name evidence="14" type="ORF">TEA_016445</name>
</gene>
<evidence type="ECO:0000256" key="10">
    <source>
        <dbReference type="ARBA" id="ARBA00034018"/>
    </source>
</evidence>
<keyword evidence="9 11" id="KW-0472">Membrane</keyword>
<dbReference type="AlphaFoldDB" id="A0A4S4D430"/>
<proteinExistence type="inferred from homology"/>
<evidence type="ECO:0000256" key="6">
    <source>
        <dbReference type="ARBA" id="ARBA00022741"/>
    </source>
</evidence>
<dbReference type="CDD" id="cd18579">
    <property type="entry name" value="ABC_6TM_ABCC_D1"/>
    <property type="match status" value="1"/>
</dbReference>
<reference evidence="14 15" key="1">
    <citation type="journal article" date="2018" name="Proc. Natl. Acad. Sci. U.S.A.">
        <title>Draft genome sequence of Camellia sinensis var. sinensis provides insights into the evolution of the tea genome and tea quality.</title>
        <authorList>
            <person name="Wei C."/>
            <person name="Yang H."/>
            <person name="Wang S."/>
            <person name="Zhao J."/>
            <person name="Liu C."/>
            <person name="Gao L."/>
            <person name="Xia E."/>
            <person name="Lu Y."/>
            <person name="Tai Y."/>
            <person name="She G."/>
            <person name="Sun J."/>
            <person name="Cao H."/>
            <person name="Tong W."/>
            <person name="Gao Q."/>
            <person name="Li Y."/>
            <person name="Deng W."/>
            <person name="Jiang X."/>
            <person name="Wang W."/>
            <person name="Chen Q."/>
            <person name="Zhang S."/>
            <person name="Li H."/>
            <person name="Wu J."/>
            <person name="Wang P."/>
            <person name="Li P."/>
            <person name="Shi C."/>
            <person name="Zheng F."/>
            <person name="Jian J."/>
            <person name="Huang B."/>
            <person name="Shan D."/>
            <person name="Shi M."/>
            <person name="Fang C."/>
            <person name="Yue Y."/>
            <person name="Li F."/>
            <person name="Li D."/>
            <person name="Wei S."/>
            <person name="Han B."/>
            <person name="Jiang C."/>
            <person name="Yin Y."/>
            <person name="Xia T."/>
            <person name="Zhang Z."/>
            <person name="Bennetzen J.L."/>
            <person name="Zhao S."/>
            <person name="Wan X."/>
        </authorList>
    </citation>
    <scope>NUCLEOTIDE SEQUENCE [LARGE SCALE GENOMIC DNA]</scope>
    <source>
        <strain evidence="15">cv. Shuchazao</strain>
        <tissue evidence="14">Leaf</tissue>
    </source>
</reference>
<evidence type="ECO:0000259" key="12">
    <source>
        <dbReference type="PROSITE" id="PS50893"/>
    </source>
</evidence>
<dbReference type="Pfam" id="PF00005">
    <property type="entry name" value="ABC_tran"/>
    <property type="match status" value="2"/>
</dbReference>
<dbReference type="PANTHER" id="PTHR24223:SF263">
    <property type="entry name" value="ABC-TYPE XENOBIOTIC TRANSPORTER"/>
    <property type="match status" value="1"/>
</dbReference>
<dbReference type="GO" id="GO:0005524">
    <property type="term" value="F:ATP binding"/>
    <property type="evidence" value="ECO:0007669"/>
    <property type="project" value="UniProtKB-KW"/>
</dbReference>
<organism evidence="14 15">
    <name type="scientific">Camellia sinensis var. sinensis</name>
    <name type="common">China tea</name>
    <dbReference type="NCBI Taxonomy" id="542762"/>
    <lineage>
        <taxon>Eukaryota</taxon>
        <taxon>Viridiplantae</taxon>
        <taxon>Streptophyta</taxon>
        <taxon>Embryophyta</taxon>
        <taxon>Tracheophyta</taxon>
        <taxon>Spermatophyta</taxon>
        <taxon>Magnoliopsida</taxon>
        <taxon>eudicotyledons</taxon>
        <taxon>Gunneridae</taxon>
        <taxon>Pentapetalae</taxon>
        <taxon>asterids</taxon>
        <taxon>Ericales</taxon>
        <taxon>Theaceae</taxon>
        <taxon>Camellia</taxon>
    </lineage>
</organism>
<evidence type="ECO:0000313" key="15">
    <source>
        <dbReference type="Proteomes" id="UP000306102"/>
    </source>
</evidence>
<evidence type="ECO:0000256" key="2">
    <source>
        <dbReference type="ARBA" id="ARBA00009726"/>
    </source>
</evidence>
<feature type="transmembrane region" description="Helical" evidence="11">
    <location>
        <begin position="812"/>
        <end position="833"/>
    </location>
</feature>
<dbReference type="InterPro" id="IPR044726">
    <property type="entry name" value="ABCC_6TM_D2"/>
</dbReference>
<feature type="domain" description="ABC transmembrane type-1" evidence="13">
    <location>
        <begin position="220"/>
        <end position="456"/>
    </location>
</feature>
<dbReference type="EMBL" id="SDRB02012693">
    <property type="protein sequence ID" value="THF96947.1"/>
    <property type="molecule type" value="Genomic_DNA"/>
</dbReference>
<evidence type="ECO:0000313" key="14">
    <source>
        <dbReference type="EMBL" id="THF96947.1"/>
    </source>
</evidence>
<name>A0A4S4D430_CAMSN</name>
<evidence type="ECO:0000259" key="13">
    <source>
        <dbReference type="PROSITE" id="PS50929"/>
    </source>
</evidence>
<dbReference type="GO" id="GO:0008559">
    <property type="term" value="F:ABC-type xenobiotic transporter activity"/>
    <property type="evidence" value="ECO:0007669"/>
    <property type="project" value="UniProtKB-EC"/>
</dbReference>
<evidence type="ECO:0000256" key="7">
    <source>
        <dbReference type="ARBA" id="ARBA00022840"/>
    </source>
</evidence>
<protein>
    <recommendedName>
        <fullName evidence="3">ABC-type xenobiotic transporter</fullName>
        <ecNumber evidence="3">7.6.2.2</ecNumber>
    </recommendedName>
</protein>
<dbReference type="InterPro" id="IPR036640">
    <property type="entry name" value="ABC1_TM_sf"/>
</dbReference>
<evidence type="ECO:0000256" key="5">
    <source>
        <dbReference type="ARBA" id="ARBA00022692"/>
    </source>
</evidence>
<comment type="subcellular location">
    <subcellularLocation>
        <location evidence="1">Membrane</location>
        <topology evidence="1">Multi-pass membrane protein</topology>
    </subcellularLocation>
</comment>
<dbReference type="InterPro" id="IPR011527">
    <property type="entry name" value="ABC1_TM_dom"/>
</dbReference>
<dbReference type="STRING" id="542762.A0A4S4D430"/>
<accession>A0A4S4D430</accession>
<keyword evidence="7" id="KW-0067">ATP-binding</keyword>
<dbReference type="GO" id="GO:0016020">
    <property type="term" value="C:membrane"/>
    <property type="evidence" value="ECO:0007669"/>
    <property type="project" value="UniProtKB-SubCell"/>
</dbReference>
<dbReference type="InterPro" id="IPR003593">
    <property type="entry name" value="AAA+_ATPase"/>
</dbReference>
<keyword evidence="15" id="KW-1185">Reference proteome</keyword>
<feature type="transmembrane region" description="Helical" evidence="11">
    <location>
        <begin position="768"/>
        <end position="792"/>
    </location>
</feature>
<evidence type="ECO:0000256" key="4">
    <source>
        <dbReference type="ARBA" id="ARBA00022448"/>
    </source>
</evidence>
<evidence type="ECO:0000256" key="1">
    <source>
        <dbReference type="ARBA" id="ARBA00004141"/>
    </source>
</evidence>
<dbReference type="PROSITE" id="PS50929">
    <property type="entry name" value="ABC_TM1F"/>
    <property type="match status" value="2"/>
</dbReference>
<dbReference type="InterPro" id="IPR027417">
    <property type="entry name" value="P-loop_NTPase"/>
</dbReference>
<feature type="transmembrane region" description="Helical" evidence="11">
    <location>
        <begin position="953"/>
        <end position="974"/>
    </location>
</feature>
<keyword evidence="5 11" id="KW-0812">Transmembrane</keyword>
<dbReference type="SUPFAM" id="SSF52540">
    <property type="entry name" value="P-loop containing nucleoside triphosphate hydrolases"/>
    <property type="match status" value="2"/>
</dbReference>
<dbReference type="InterPro" id="IPR003439">
    <property type="entry name" value="ABC_transporter-like_ATP-bd"/>
</dbReference>
<keyword evidence="4" id="KW-0813">Transport</keyword>
<comment type="caution">
    <text evidence="14">The sequence shown here is derived from an EMBL/GenBank/DDBJ whole genome shotgun (WGS) entry which is preliminary data.</text>
</comment>
<dbReference type="GO" id="GO:0016887">
    <property type="term" value="F:ATP hydrolysis activity"/>
    <property type="evidence" value="ECO:0007669"/>
    <property type="project" value="InterPro"/>
</dbReference>
<feature type="domain" description="ABC transmembrane type-1" evidence="13">
    <location>
        <begin position="799"/>
        <end position="989"/>
    </location>
</feature>
<dbReference type="SUPFAM" id="SSF90123">
    <property type="entry name" value="ABC transporter transmembrane region"/>
    <property type="match status" value="2"/>
</dbReference>
<dbReference type="EC" id="7.6.2.2" evidence="3"/>
<dbReference type="InterPro" id="IPR050173">
    <property type="entry name" value="ABC_transporter_C-like"/>
</dbReference>
<sequence>MKVGELVVIFAMVFLHYCSIFEFQMRVIRVRFCKSAVNESWRARHDLRNGVLRYMIGPPRGGGGAGGASVLGVPITALFIYPSCYTPATLLHTHATLLHTRPEHTPTIRLQQLHSRTSTATSCFTIENIDSLFLLHSPFLHLQQPPPLVLHRDPNNTQTTPPGSASLALLRTTWSYFGSIAEKACREEEIEPFTIIDELYAALQGKEADTGSELNMDDNVLTLATGPLLLKAFIEVGQGKERFKYEGYAITVAFFLTKCLESLSERQWYFQTRLIGLQVRSFLSAAIYKMQLRLSNAAKTSHSPGEITNYVTVDAYRIAVFIIILAVLGNYPMAKLQHKQLRKLMVAQDKRLKTITETLTSMKVLKLYAWENHFKNVIERLRRDEYNYLSAVLSQRGYAVVLFVSSLTIASAVTFWACYFLRISLNSSNVFTFLATLRIFQEPIRLIPQLGTMFIETKVSFTHIVKFLEAPELQNRHIKQKCDTNEELKQSILINSTQISWDASSLKPTLTNINLVVQFGEKIAVCGEVGSGKSTLIATILGEVPKINGIVQVYGKIAYVSQTTWIQTGTIQENILFGSNLDQHRYQEVLEKCSLIKDLELLPFGDCTIIGERGVNLSGGQKQWVQLVRALYQDADVYLLDDPFSAVDAHTATSLNMSYQVDFLPTFDSILLMSEGKIVEAATYNQLLAHSQQFQNLVNAHKDTASSEKHTEYAPKSKISTEEIQEGINTEEQLRAPLGDQLIKKEERETGDTGLKPYIQYLNHSKGFLYLSLAAILHIIFIIGQFLQSLWLAANVQDSNVSSDLSVVDLELAVKFSTSIGTTLNIIFIFGVLAIRTWPILIVITPVVYITILLQRFYFASAKELMRIDGTTKSSVVSHLAESIAGVVTIRAFGEEDRFFSENLQLVDANASPFFHKFSANEWLIQRLEILCAIVLSCSALAMTLFPHDGSKSGFIGMTLSYGLSMNVFLIFSIQSQCLMANSIIAVERLEQYMHIPSEAPEIIQKPTEGMIVIDDLNISTIGLHDLRSHFGVIPQDPTLFSGSVRYNLDLLEEHSDQEIWEVRFLKNVSFRRLFKRKQRAYTPRRQLFCLGRALLKRRKILVLDEATASIDNATDSIIQKTIRTKFDECTVITVAHRIPTVMDCTMVLTISDGQLVECDEPMKLMSKEESLFGQLVKEYWSHSGNVSGNSEAL</sequence>
<dbReference type="FunFam" id="3.40.50.300:FF:000997">
    <property type="entry name" value="Multidrug resistance-associated protein 1"/>
    <property type="match status" value="1"/>
</dbReference>
<evidence type="ECO:0000256" key="3">
    <source>
        <dbReference type="ARBA" id="ARBA00012191"/>
    </source>
</evidence>
<evidence type="ECO:0000256" key="9">
    <source>
        <dbReference type="ARBA" id="ARBA00023136"/>
    </source>
</evidence>
<comment type="catalytic activity">
    <reaction evidence="10">
        <text>ATP + H2O + xenobioticSide 1 = ADP + phosphate + xenobioticSide 2.</text>
        <dbReference type="EC" id="7.6.2.2"/>
    </reaction>
</comment>
<dbReference type="PROSITE" id="PS50893">
    <property type="entry name" value="ABC_TRANSPORTER_2"/>
    <property type="match status" value="1"/>
</dbReference>
<feature type="transmembrane region" description="Helical" evidence="11">
    <location>
        <begin position="315"/>
        <end position="334"/>
    </location>
</feature>
<dbReference type="PANTHER" id="PTHR24223">
    <property type="entry name" value="ATP-BINDING CASSETTE SUB-FAMILY C"/>
    <property type="match status" value="1"/>
</dbReference>